<reference evidence="6" key="1">
    <citation type="submission" date="2015-11" db="EMBL/GenBank/DDBJ databases">
        <title>De novo transcriptome assembly of four potential Pierce s Disease insect vectors from Arizona vineyards.</title>
        <authorList>
            <person name="Tassone E.E."/>
        </authorList>
    </citation>
    <scope>NUCLEOTIDE SEQUENCE</scope>
</reference>
<evidence type="ECO:0000256" key="2">
    <source>
        <dbReference type="ARBA" id="ARBA00023157"/>
    </source>
</evidence>
<dbReference type="SUPFAM" id="SSF50494">
    <property type="entry name" value="Trypsin-like serine proteases"/>
    <property type="match status" value="1"/>
</dbReference>
<dbReference type="InterPro" id="IPR043504">
    <property type="entry name" value="Peptidase_S1_PA_chymotrypsin"/>
</dbReference>
<dbReference type="AlphaFoldDB" id="A0A1B6MDB9"/>
<organism evidence="6">
    <name type="scientific">Graphocephala atropunctata</name>
    <dbReference type="NCBI Taxonomy" id="36148"/>
    <lineage>
        <taxon>Eukaryota</taxon>
        <taxon>Metazoa</taxon>
        <taxon>Ecdysozoa</taxon>
        <taxon>Arthropoda</taxon>
        <taxon>Hexapoda</taxon>
        <taxon>Insecta</taxon>
        <taxon>Pterygota</taxon>
        <taxon>Neoptera</taxon>
        <taxon>Paraneoptera</taxon>
        <taxon>Hemiptera</taxon>
        <taxon>Auchenorrhyncha</taxon>
        <taxon>Membracoidea</taxon>
        <taxon>Cicadellidae</taxon>
        <taxon>Cicadellinae</taxon>
        <taxon>Cicadellini</taxon>
        <taxon>Graphocephala</taxon>
    </lineage>
</organism>
<dbReference type="InterPro" id="IPR001314">
    <property type="entry name" value="Peptidase_S1A"/>
</dbReference>
<dbReference type="PANTHER" id="PTHR24258:SF136">
    <property type="entry name" value="GH06673P-RELATED"/>
    <property type="match status" value="1"/>
</dbReference>
<keyword evidence="3" id="KW-0325">Glycoprotein</keyword>
<evidence type="ECO:0000313" key="6">
    <source>
        <dbReference type="EMBL" id="JAT33884.1"/>
    </source>
</evidence>
<dbReference type="PROSITE" id="PS50240">
    <property type="entry name" value="TRYPSIN_DOM"/>
    <property type="match status" value="1"/>
</dbReference>
<dbReference type="GO" id="GO:0004252">
    <property type="term" value="F:serine-type endopeptidase activity"/>
    <property type="evidence" value="ECO:0007669"/>
    <property type="project" value="InterPro"/>
</dbReference>
<proteinExistence type="inferred from homology"/>
<dbReference type="EMBL" id="GEBQ01006093">
    <property type="protein sequence ID" value="JAT33884.1"/>
    <property type="molecule type" value="Transcribed_RNA"/>
</dbReference>
<dbReference type="PANTHER" id="PTHR24258">
    <property type="entry name" value="SERINE PROTEASE-RELATED"/>
    <property type="match status" value="1"/>
</dbReference>
<evidence type="ECO:0000256" key="3">
    <source>
        <dbReference type="ARBA" id="ARBA00023180"/>
    </source>
</evidence>
<dbReference type="Gene3D" id="2.40.10.10">
    <property type="entry name" value="Trypsin-like serine proteases"/>
    <property type="match status" value="1"/>
</dbReference>
<dbReference type="PRINTS" id="PR00722">
    <property type="entry name" value="CHYMOTRYPSIN"/>
</dbReference>
<dbReference type="GO" id="GO:0006508">
    <property type="term" value="P:proteolysis"/>
    <property type="evidence" value="ECO:0007669"/>
    <property type="project" value="InterPro"/>
</dbReference>
<protein>
    <recommendedName>
        <fullName evidence="5">Peptidase S1 domain-containing protein</fullName>
    </recommendedName>
</protein>
<sequence length="181" mass="20392">LEPRRKFSICRNGYWLPPGHTCTDNEVLRKLPLDKCGEQSHQNIKPNSSVTDVTLEMYPWTAAIGFTNNSSNITDWLCGGSIITDQYVLTSADCIQYMMLGKSKDAVVRLGDLDLDSSVDDGAQPIDVEVEKTIPHQEYDLILRINDIGLIKLKRKVEFNDFVKPICLPTPEDLQMSSFVN</sequence>
<keyword evidence="1" id="KW-0732">Signal</keyword>
<evidence type="ECO:0000256" key="4">
    <source>
        <dbReference type="ARBA" id="ARBA00024195"/>
    </source>
</evidence>
<dbReference type="InterPro" id="IPR009003">
    <property type="entry name" value="Peptidase_S1_PA"/>
</dbReference>
<gene>
    <name evidence="6" type="ORF">g.44484</name>
</gene>
<accession>A0A1B6MDB9</accession>
<keyword evidence="2" id="KW-1015">Disulfide bond</keyword>
<feature type="domain" description="Peptidase S1" evidence="5">
    <location>
        <begin position="44"/>
        <end position="181"/>
    </location>
</feature>
<comment type="similarity">
    <text evidence="4">Belongs to the peptidase S1 family. CLIP subfamily.</text>
</comment>
<feature type="non-terminal residue" evidence="6">
    <location>
        <position position="1"/>
    </location>
</feature>
<evidence type="ECO:0000259" key="5">
    <source>
        <dbReference type="PROSITE" id="PS50240"/>
    </source>
</evidence>
<dbReference type="InterPro" id="IPR001254">
    <property type="entry name" value="Trypsin_dom"/>
</dbReference>
<evidence type="ECO:0000256" key="1">
    <source>
        <dbReference type="ARBA" id="ARBA00022729"/>
    </source>
</evidence>
<dbReference type="Pfam" id="PF00089">
    <property type="entry name" value="Trypsin"/>
    <property type="match status" value="1"/>
</dbReference>
<name>A0A1B6MDB9_9HEMI</name>
<feature type="non-terminal residue" evidence="6">
    <location>
        <position position="181"/>
    </location>
</feature>
<dbReference type="FunFam" id="2.40.10.10:FF:000028">
    <property type="entry name" value="Serine protease easter"/>
    <property type="match status" value="1"/>
</dbReference>